<sequence length="123" mass="13106">MRGKYASRIRWYIALGLIALAVLWIRAPILGAAFFSAVACYVPASLLWMLLGPLLQGGRPQGTKLFGIEERTLLIFVFLGGVCITALFLFLGQATIASFGMVAMLGGIDGLILSSETRPATAA</sequence>
<organism evidence="2 3">
    <name type="scientific">Paraburkholderia metrosideri</name>
    <dbReference type="NCBI Taxonomy" id="580937"/>
    <lineage>
        <taxon>Bacteria</taxon>
        <taxon>Pseudomonadati</taxon>
        <taxon>Pseudomonadota</taxon>
        <taxon>Betaproteobacteria</taxon>
        <taxon>Burkholderiales</taxon>
        <taxon>Burkholderiaceae</taxon>
        <taxon>Paraburkholderia</taxon>
    </lineage>
</organism>
<keyword evidence="1" id="KW-1133">Transmembrane helix</keyword>
<reference evidence="2 3" key="1">
    <citation type="submission" date="2020-10" db="EMBL/GenBank/DDBJ databases">
        <authorList>
            <person name="Peeters C."/>
        </authorList>
    </citation>
    <scope>NUCLEOTIDE SEQUENCE [LARGE SCALE GENOMIC DNA]</scope>
    <source>
        <strain evidence="2 3">LMG 28140</strain>
    </source>
</reference>
<keyword evidence="3" id="KW-1185">Reference proteome</keyword>
<evidence type="ECO:0000256" key="1">
    <source>
        <dbReference type="SAM" id="Phobius"/>
    </source>
</evidence>
<evidence type="ECO:0000313" key="3">
    <source>
        <dbReference type="Proteomes" id="UP000598032"/>
    </source>
</evidence>
<accession>A0ABN7HJC8</accession>
<dbReference type="Proteomes" id="UP000598032">
    <property type="component" value="Unassembled WGS sequence"/>
</dbReference>
<gene>
    <name evidence="2" type="ORF">LMG28140_01437</name>
</gene>
<feature type="transmembrane region" description="Helical" evidence="1">
    <location>
        <begin position="33"/>
        <end position="51"/>
    </location>
</feature>
<dbReference type="EMBL" id="CAJHCP010000003">
    <property type="protein sequence ID" value="CAD6522906.1"/>
    <property type="molecule type" value="Genomic_DNA"/>
</dbReference>
<feature type="transmembrane region" description="Helical" evidence="1">
    <location>
        <begin position="9"/>
        <end position="27"/>
    </location>
</feature>
<evidence type="ECO:0008006" key="4">
    <source>
        <dbReference type="Google" id="ProtNLM"/>
    </source>
</evidence>
<keyword evidence="1" id="KW-0812">Transmembrane</keyword>
<evidence type="ECO:0000313" key="2">
    <source>
        <dbReference type="EMBL" id="CAD6522906.1"/>
    </source>
</evidence>
<feature type="transmembrane region" description="Helical" evidence="1">
    <location>
        <begin position="72"/>
        <end position="90"/>
    </location>
</feature>
<proteinExistence type="predicted"/>
<keyword evidence="1" id="KW-0472">Membrane</keyword>
<name>A0ABN7HJC8_9BURK</name>
<comment type="caution">
    <text evidence="2">The sequence shown here is derived from an EMBL/GenBank/DDBJ whole genome shotgun (WGS) entry which is preliminary data.</text>
</comment>
<protein>
    <recommendedName>
        <fullName evidence="4">Inner membrane protein</fullName>
    </recommendedName>
</protein>